<evidence type="ECO:0000313" key="16">
    <source>
        <dbReference type="Proteomes" id="UP000569329"/>
    </source>
</evidence>
<evidence type="ECO:0000256" key="4">
    <source>
        <dbReference type="ARBA" id="ARBA00022679"/>
    </source>
</evidence>
<evidence type="ECO:0000256" key="9">
    <source>
        <dbReference type="ARBA" id="ARBA00023209"/>
    </source>
</evidence>
<protein>
    <recommendedName>
        <fullName evidence="11">CDP-diacylglycerol--glycerol-3-phosphate 3-phosphatidyltransferase</fullName>
        <ecNumber evidence="11">2.7.8.5</ecNumber>
    </recommendedName>
</protein>
<dbReference type="AlphaFoldDB" id="A0A839DVG4"/>
<keyword evidence="8 14" id="KW-0472">Membrane</keyword>
<dbReference type="InterPro" id="IPR050324">
    <property type="entry name" value="CDP-alcohol_PTase-I"/>
</dbReference>
<dbReference type="InterPro" id="IPR043130">
    <property type="entry name" value="CDP-OH_PTrfase_TM_dom"/>
</dbReference>
<organism evidence="15 16">
    <name type="scientific">Halosaccharopolyspora lacisalsi</name>
    <dbReference type="NCBI Taxonomy" id="1000566"/>
    <lineage>
        <taxon>Bacteria</taxon>
        <taxon>Bacillati</taxon>
        <taxon>Actinomycetota</taxon>
        <taxon>Actinomycetes</taxon>
        <taxon>Pseudonocardiales</taxon>
        <taxon>Pseudonocardiaceae</taxon>
        <taxon>Halosaccharopolyspora</taxon>
    </lineage>
</organism>
<comment type="subcellular location">
    <subcellularLocation>
        <location evidence="1">Membrane</location>
        <topology evidence="1">Multi-pass membrane protein</topology>
    </subcellularLocation>
</comment>
<dbReference type="Gene3D" id="1.20.120.1760">
    <property type="match status" value="1"/>
</dbReference>
<evidence type="ECO:0000256" key="13">
    <source>
        <dbReference type="SAM" id="MobiDB-lite"/>
    </source>
</evidence>
<evidence type="ECO:0000256" key="1">
    <source>
        <dbReference type="ARBA" id="ARBA00004141"/>
    </source>
</evidence>
<dbReference type="EC" id="2.7.8.5" evidence="11"/>
<dbReference type="InterPro" id="IPR004570">
    <property type="entry name" value="Phosphatidylglycerol_P_synth"/>
</dbReference>
<dbReference type="Pfam" id="PF01066">
    <property type="entry name" value="CDP-OH_P_transf"/>
    <property type="match status" value="1"/>
</dbReference>
<feature type="region of interest" description="Disordered" evidence="13">
    <location>
        <begin position="1"/>
        <end position="20"/>
    </location>
</feature>
<feature type="transmembrane region" description="Helical" evidence="14">
    <location>
        <begin position="114"/>
        <end position="136"/>
    </location>
</feature>
<keyword evidence="9" id="KW-0594">Phospholipid biosynthesis</keyword>
<dbReference type="InterPro" id="IPR048254">
    <property type="entry name" value="CDP_ALCOHOL_P_TRANSF_CS"/>
</dbReference>
<dbReference type="Proteomes" id="UP000569329">
    <property type="component" value="Unassembled WGS sequence"/>
</dbReference>
<dbReference type="PANTHER" id="PTHR14269:SF52">
    <property type="entry name" value="PHOSPHATIDYLGLYCEROPHOSPHATE SYNTHASE-RELATED"/>
    <property type="match status" value="1"/>
</dbReference>
<dbReference type="PIRSF" id="PIRSF000847">
    <property type="entry name" value="Phos_ph_gly_syn"/>
    <property type="match status" value="1"/>
</dbReference>
<evidence type="ECO:0000256" key="2">
    <source>
        <dbReference type="ARBA" id="ARBA00010441"/>
    </source>
</evidence>
<feature type="transmembrane region" description="Helical" evidence="14">
    <location>
        <begin position="148"/>
        <end position="167"/>
    </location>
</feature>
<evidence type="ECO:0000256" key="6">
    <source>
        <dbReference type="ARBA" id="ARBA00022989"/>
    </source>
</evidence>
<name>A0A839DVG4_9PSEU</name>
<dbReference type="PROSITE" id="PS00379">
    <property type="entry name" value="CDP_ALCOHOL_P_TRANSF"/>
    <property type="match status" value="1"/>
</dbReference>
<keyword evidence="3" id="KW-0444">Lipid biosynthesis</keyword>
<keyword evidence="16" id="KW-1185">Reference proteome</keyword>
<keyword evidence="4 12" id="KW-0808">Transferase</keyword>
<dbReference type="EMBL" id="JACGWZ010000001">
    <property type="protein sequence ID" value="MBA8823397.1"/>
    <property type="molecule type" value="Genomic_DNA"/>
</dbReference>
<proteinExistence type="inferred from homology"/>
<keyword evidence="5 14" id="KW-0812">Transmembrane</keyword>
<dbReference type="UniPathway" id="UPA00085"/>
<accession>A0A839DVG4</accession>
<evidence type="ECO:0000256" key="11">
    <source>
        <dbReference type="NCBIfam" id="TIGR00560"/>
    </source>
</evidence>
<dbReference type="PANTHER" id="PTHR14269">
    <property type="entry name" value="CDP-DIACYLGLYCEROL--GLYCEROL-3-PHOSPHATE 3-PHOSPHATIDYLTRANSFERASE-RELATED"/>
    <property type="match status" value="1"/>
</dbReference>
<dbReference type="InterPro" id="IPR000462">
    <property type="entry name" value="CDP-OH_P_trans"/>
</dbReference>
<evidence type="ECO:0000256" key="8">
    <source>
        <dbReference type="ARBA" id="ARBA00023136"/>
    </source>
</evidence>
<comment type="caution">
    <text evidence="15">The sequence shown here is derived from an EMBL/GenBank/DDBJ whole genome shotgun (WGS) entry which is preliminary data.</text>
</comment>
<evidence type="ECO:0000256" key="7">
    <source>
        <dbReference type="ARBA" id="ARBA00023098"/>
    </source>
</evidence>
<evidence type="ECO:0000256" key="5">
    <source>
        <dbReference type="ARBA" id="ARBA00022692"/>
    </source>
</evidence>
<dbReference type="NCBIfam" id="TIGR00560">
    <property type="entry name" value="pgsA"/>
    <property type="match status" value="1"/>
</dbReference>
<comment type="similarity">
    <text evidence="2 12">Belongs to the CDP-alcohol phosphatidyltransferase class-I family.</text>
</comment>
<dbReference type="GO" id="GO:0008444">
    <property type="term" value="F:CDP-diacylglycerol-glycerol-3-phosphate 3-phosphatidyltransferase activity"/>
    <property type="evidence" value="ECO:0007669"/>
    <property type="project" value="UniProtKB-UniRule"/>
</dbReference>
<keyword evidence="7" id="KW-0443">Lipid metabolism</keyword>
<sequence>MAAESAVPGPPGGHESRGGPGPVPVLNIANVLTASRLVLVPVFLATLFWAGGHEPLWRYVATAVFALASVTDRIDGDLARRRGLVTDFGKVADPIADKALTGAALVGLSLLGDLMWWVTLVIVGRELLVTLLRFWVIRHGVIPASRGGKLKTMLQAVAIGLYLLPLGGFGLPLQWAVMGLAVLATVVTGLDYGVRALRLRSTGEGGNTE</sequence>
<keyword evidence="6 14" id="KW-1133">Transmembrane helix</keyword>
<dbReference type="GO" id="GO:0046474">
    <property type="term" value="P:glycerophospholipid biosynthetic process"/>
    <property type="evidence" value="ECO:0007669"/>
    <property type="project" value="TreeGrafter"/>
</dbReference>
<keyword evidence="10" id="KW-1208">Phospholipid metabolism</keyword>
<evidence type="ECO:0000256" key="12">
    <source>
        <dbReference type="RuleBase" id="RU003750"/>
    </source>
</evidence>
<evidence type="ECO:0000256" key="14">
    <source>
        <dbReference type="SAM" id="Phobius"/>
    </source>
</evidence>
<dbReference type="RefSeq" id="WP_182542715.1">
    <property type="nucleotide sequence ID" value="NZ_JACGWZ010000001.1"/>
</dbReference>
<gene>
    <name evidence="15" type="ORF">FHX42_000726</name>
</gene>
<reference evidence="15 16" key="1">
    <citation type="submission" date="2020-07" db="EMBL/GenBank/DDBJ databases">
        <title>Sequencing the genomes of 1000 actinobacteria strains.</title>
        <authorList>
            <person name="Klenk H.-P."/>
        </authorList>
    </citation>
    <scope>NUCLEOTIDE SEQUENCE [LARGE SCALE GENOMIC DNA]</scope>
    <source>
        <strain evidence="15 16">DSM 45975</strain>
    </source>
</reference>
<evidence type="ECO:0000313" key="15">
    <source>
        <dbReference type="EMBL" id="MBA8823397.1"/>
    </source>
</evidence>
<evidence type="ECO:0000256" key="10">
    <source>
        <dbReference type="ARBA" id="ARBA00023264"/>
    </source>
</evidence>
<evidence type="ECO:0000256" key="3">
    <source>
        <dbReference type="ARBA" id="ARBA00022516"/>
    </source>
</evidence>
<dbReference type="GO" id="GO:0016020">
    <property type="term" value="C:membrane"/>
    <property type="evidence" value="ECO:0007669"/>
    <property type="project" value="UniProtKB-SubCell"/>
</dbReference>